<sequence>MGVKEDIKAIIVQSGWTMSNLVQALNEKFDRNDTVQNLSNKLSRGTLKYKEALEIAEVLGLKIEWRKNTD</sequence>
<organism evidence="2 3">
    <name type="scientific">Pelosinus baikalensis</name>
    <dbReference type="NCBI Taxonomy" id="2892015"/>
    <lineage>
        <taxon>Bacteria</taxon>
        <taxon>Bacillati</taxon>
        <taxon>Bacillota</taxon>
        <taxon>Negativicutes</taxon>
        <taxon>Selenomonadales</taxon>
        <taxon>Sporomusaceae</taxon>
        <taxon>Pelosinus</taxon>
    </lineage>
</organism>
<name>A0ABS8HZ35_9FIRM</name>
<dbReference type="EMBL" id="JAJHJB010000035">
    <property type="protein sequence ID" value="MCC5467528.1"/>
    <property type="molecule type" value="Genomic_DNA"/>
</dbReference>
<dbReference type="Proteomes" id="UP001165492">
    <property type="component" value="Unassembled WGS sequence"/>
</dbReference>
<evidence type="ECO:0000313" key="3">
    <source>
        <dbReference type="Proteomes" id="UP001165492"/>
    </source>
</evidence>
<keyword evidence="3" id="KW-1185">Reference proteome</keyword>
<feature type="domain" description="DUF6471" evidence="1">
    <location>
        <begin position="3"/>
        <end position="62"/>
    </location>
</feature>
<protein>
    <submittedName>
        <fullName evidence="2">DUF6471 domain-containing protein</fullName>
    </submittedName>
</protein>
<accession>A0ABS8HZ35</accession>
<reference evidence="2" key="1">
    <citation type="submission" date="2021-11" db="EMBL/GenBank/DDBJ databases">
        <title>Description of a new species Pelosinus isolated from the bottom sediments of Lake Baikal.</title>
        <authorList>
            <person name="Zakharyuk A."/>
        </authorList>
    </citation>
    <scope>NUCLEOTIDE SEQUENCE</scope>
    <source>
        <strain evidence="2">Bkl1</strain>
    </source>
</reference>
<evidence type="ECO:0000313" key="2">
    <source>
        <dbReference type="EMBL" id="MCC5467528.1"/>
    </source>
</evidence>
<proteinExistence type="predicted"/>
<dbReference type="RefSeq" id="WP_229536504.1">
    <property type="nucleotide sequence ID" value="NZ_JAJHJB010000035.1"/>
</dbReference>
<comment type="caution">
    <text evidence="2">The sequence shown here is derived from an EMBL/GenBank/DDBJ whole genome shotgun (WGS) entry which is preliminary data.</text>
</comment>
<dbReference type="Pfam" id="PF20075">
    <property type="entry name" value="DUF6471"/>
    <property type="match status" value="1"/>
</dbReference>
<evidence type="ECO:0000259" key="1">
    <source>
        <dbReference type="Pfam" id="PF20075"/>
    </source>
</evidence>
<gene>
    <name evidence="2" type="ORF">LMF89_19510</name>
</gene>
<dbReference type="InterPro" id="IPR045526">
    <property type="entry name" value="DUF6471"/>
</dbReference>